<feature type="domain" description="DUF7907" evidence="2">
    <location>
        <begin position="30"/>
        <end position="170"/>
    </location>
</feature>
<dbReference type="OrthoDB" id="3518533at2759"/>
<feature type="signal peptide" evidence="1">
    <location>
        <begin position="1"/>
        <end position="18"/>
    </location>
</feature>
<evidence type="ECO:0000313" key="4">
    <source>
        <dbReference type="Proteomes" id="UP000319663"/>
    </source>
</evidence>
<reference evidence="3 4" key="1">
    <citation type="submission" date="2019-06" db="EMBL/GenBank/DDBJ databases">
        <title>Wine fermentation using esterase from Monascus purpureus.</title>
        <authorList>
            <person name="Geng C."/>
            <person name="Zhang Y."/>
        </authorList>
    </citation>
    <scope>NUCLEOTIDE SEQUENCE [LARGE SCALE GENOMIC DNA]</scope>
    <source>
        <strain evidence="3">HQ1</strain>
    </source>
</reference>
<name>A0A507QQ83_MONPU</name>
<evidence type="ECO:0000259" key="2">
    <source>
        <dbReference type="Pfam" id="PF25484"/>
    </source>
</evidence>
<feature type="chain" id="PRO_5021272814" description="DUF7907 domain-containing protein" evidence="1">
    <location>
        <begin position="19"/>
        <end position="172"/>
    </location>
</feature>
<gene>
    <name evidence="3" type="ORF">MPDQ_002131</name>
</gene>
<evidence type="ECO:0000256" key="1">
    <source>
        <dbReference type="SAM" id="SignalP"/>
    </source>
</evidence>
<keyword evidence="1" id="KW-0732">Signal</keyword>
<protein>
    <recommendedName>
        <fullName evidence="2">DUF7907 domain-containing protein</fullName>
    </recommendedName>
</protein>
<dbReference type="EMBL" id="VIFY01000163">
    <property type="protein sequence ID" value="TQB69262.1"/>
    <property type="molecule type" value="Genomic_DNA"/>
</dbReference>
<sequence>MKFLSIFSLFIASVVVTANPIAPRDADSAKTFRLKTSQANLPNHNNLYVYAYHTGAGLNDAVLTSDAGTASPAILNDTTVQFELGTSFPWGLILEGDTNYAAWELVEINAGAGVPGFSINGSGLVWNGSGFGGWLVCDWYHNAAQLFWLNYYYSPVIPSSCSKANLDVEYTS</sequence>
<proteinExistence type="predicted"/>
<dbReference type="Proteomes" id="UP000319663">
    <property type="component" value="Unassembled WGS sequence"/>
</dbReference>
<accession>A0A507QQ83</accession>
<dbReference type="STRING" id="5098.A0A507QQ83"/>
<keyword evidence="4" id="KW-1185">Reference proteome</keyword>
<comment type="caution">
    <text evidence="3">The sequence shown here is derived from an EMBL/GenBank/DDBJ whole genome shotgun (WGS) entry which is preliminary data.</text>
</comment>
<dbReference type="AlphaFoldDB" id="A0A507QQ83"/>
<dbReference type="InterPro" id="IPR057229">
    <property type="entry name" value="DUF7907"/>
</dbReference>
<dbReference type="Pfam" id="PF25484">
    <property type="entry name" value="DUF7907"/>
    <property type="match status" value="1"/>
</dbReference>
<organism evidence="3 4">
    <name type="scientific">Monascus purpureus</name>
    <name type="common">Red mold</name>
    <name type="synonym">Monascus anka</name>
    <dbReference type="NCBI Taxonomy" id="5098"/>
    <lineage>
        <taxon>Eukaryota</taxon>
        <taxon>Fungi</taxon>
        <taxon>Dikarya</taxon>
        <taxon>Ascomycota</taxon>
        <taxon>Pezizomycotina</taxon>
        <taxon>Eurotiomycetes</taxon>
        <taxon>Eurotiomycetidae</taxon>
        <taxon>Eurotiales</taxon>
        <taxon>Aspergillaceae</taxon>
        <taxon>Monascus</taxon>
    </lineage>
</organism>
<evidence type="ECO:0000313" key="3">
    <source>
        <dbReference type="EMBL" id="TQB69262.1"/>
    </source>
</evidence>